<dbReference type="Gene3D" id="3.40.50.1820">
    <property type="entry name" value="alpha/beta hydrolase"/>
    <property type="match status" value="1"/>
</dbReference>
<dbReference type="GeneID" id="59347412"/>
<evidence type="ECO:0000256" key="1">
    <source>
        <dbReference type="ARBA" id="ARBA00022729"/>
    </source>
</evidence>
<dbReference type="Proteomes" id="UP000636479">
    <property type="component" value="Unassembled WGS sequence"/>
</dbReference>
<dbReference type="PANTHER" id="PTHR46640">
    <property type="entry name" value="TRIACYLGLYCEROL LIPASE, PUTATIVE (AFU_ORTHOLOGUE AFUA_6G06510)-RELATED"/>
    <property type="match status" value="1"/>
</dbReference>
<reference evidence="5" key="1">
    <citation type="submission" date="2020-05" db="EMBL/GenBank/DDBJ databases">
        <title>Mycena genomes resolve the evolution of fungal bioluminescence.</title>
        <authorList>
            <person name="Tsai I.J."/>
        </authorList>
    </citation>
    <scope>NUCLEOTIDE SEQUENCE</scope>
    <source>
        <strain evidence="5">171206Taipei</strain>
    </source>
</reference>
<comment type="caution">
    <text evidence="5">The sequence shown here is derived from an EMBL/GenBank/DDBJ whole genome shotgun (WGS) entry which is preliminary data.</text>
</comment>
<evidence type="ECO:0000313" key="6">
    <source>
        <dbReference type="Proteomes" id="UP000636479"/>
    </source>
</evidence>
<feature type="chain" id="PRO_5034638261" evidence="3">
    <location>
        <begin position="20"/>
        <end position="301"/>
    </location>
</feature>
<gene>
    <name evidence="5" type="ORF">MIND_00822500</name>
</gene>
<dbReference type="Pfam" id="PF01764">
    <property type="entry name" value="Lipase_3"/>
    <property type="match status" value="1"/>
</dbReference>
<feature type="signal peptide" evidence="3">
    <location>
        <begin position="1"/>
        <end position="19"/>
    </location>
</feature>
<dbReference type="RefSeq" id="XP_037218138.1">
    <property type="nucleotide sequence ID" value="XM_037364896.1"/>
</dbReference>
<evidence type="ECO:0000256" key="2">
    <source>
        <dbReference type="ARBA" id="ARBA00022801"/>
    </source>
</evidence>
<keyword evidence="1 3" id="KW-0732">Signal</keyword>
<dbReference type="EMBL" id="JACAZF010000007">
    <property type="protein sequence ID" value="KAF7298750.1"/>
    <property type="molecule type" value="Genomic_DNA"/>
</dbReference>
<dbReference type="InterPro" id="IPR002921">
    <property type="entry name" value="Fungal_lipase-type"/>
</dbReference>
<keyword evidence="6" id="KW-1185">Reference proteome</keyword>
<evidence type="ECO:0000259" key="4">
    <source>
        <dbReference type="Pfam" id="PF01764"/>
    </source>
</evidence>
<evidence type="ECO:0000256" key="3">
    <source>
        <dbReference type="SAM" id="SignalP"/>
    </source>
</evidence>
<feature type="domain" description="Fungal lipase-type" evidence="4">
    <location>
        <begin position="76"/>
        <end position="206"/>
    </location>
</feature>
<dbReference type="OrthoDB" id="438440at2759"/>
<organism evidence="5 6">
    <name type="scientific">Mycena indigotica</name>
    <dbReference type="NCBI Taxonomy" id="2126181"/>
    <lineage>
        <taxon>Eukaryota</taxon>
        <taxon>Fungi</taxon>
        <taxon>Dikarya</taxon>
        <taxon>Basidiomycota</taxon>
        <taxon>Agaricomycotina</taxon>
        <taxon>Agaricomycetes</taxon>
        <taxon>Agaricomycetidae</taxon>
        <taxon>Agaricales</taxon>
        <taxon>Marasmiineae</taxon>
        <taxon>Mycenaceae</taxon>
        <taxon>Mycena</taxon>
    </lineage>
</organism>
<dbReference type="AlphaFoldDB" id="A0A8H6SJ17"/>
<protein>
    <submittedName>
        <fullName evidence="5">Lipase-3 domain-containing protein</fullName>
    </submittedName>
</protein>
<sequence>MQPLFFSLLLATVVASLSTFSIPQTVFDDLVLYTKYSSAAYMLYCPRPLGNHLIRTFGFFNTHAFIARDDARQELVVVYRGTDSMKDAFTDAEILLLPIEKDLAGVKAHRGFRNAHNSISEDVLATVAAQLQKFPRYSLVVTGHSLGGAVASLAAPFLKRGLNDTLGLKPKIRLFTFGQPRVGNPEFVHYVEEHIGVENIFRAVHRSGMAHFHYSGLQTTFTDYIPKIPRLFVGYQHFATEYWQFETWPPTPDDVTRCVSGEDPSCSASTGSGLPFPDLVSHGLYFGQVMVPPNPGLCIGI</sequence>
<proteinExistence type="predicted"/>
<dbReference type="CDD" id="cd00519">
    <property type="entry name" value="Lipase_3"/>
    <property type="match status" value="1"/>
</dbReference>
<evidence type="ECO:0000313" key="5">
    <source>
        <dbReference type="EMBL" id="KAF7298750.1"/>
    </source>
</evidence>
<name>A0A8H6SJ17_9AGAR</name>
<dbReference type="PANTHER" id="PTHR46640:SF1">
    <property type="entry name" value="FUNGAL LIPASE-LIKE DOMAIN-CONTAINING PROTEIN-RELATED"/>
    <property type="match status" value="1"/>
</dbReference>
<dbReference type="GO" id="GO:0006629">
    <property type="term" value="P:lipid metabolic process"/>
    <property type="evidence" value="ECO:0007669"/>
    <property type="project" value="InterPro"/>
</dbReference>
<keyword evidence="2" id="KW-0378">Hydrolase</keyword>
<accession>A0A8H6SJ17</accession>
<dbReference type="SUPFAM" id="SSF53474">
    <property type="entry name" value="alpha/beta-Hydrolases"/>
    <property type="match status" value="1"/>
</dbReference>
<dbReference type="InterPro" id="IPR029058">
    <property type="entry name" value="AB_hydrolase_fold"/>
</dbReference>
<dbReference type="InterPro" id="IPR051299">
    <property type="entry name" value="AB_hydrolase_lip/est"/>
</dbReference>
<dbReference type="GO" id="GO:0016787">
    <property type="term" value="F:hydrolase activity"/>
    <property type="evidence" value="ECO:0007669"/>
    <property type="project" value="UniProtKB-KW"/>
</dbReference>